<dbReference type="GeneID" id="69832838"/>
<evidence type="ECO:0000313" key="2">
    <source>
        <dbReference type="Proteomes" id="UP000552935"/>
    </source>
</evidence>
<dbReference type="EMBL" id="JACCKI010000001">
    <property type="protein sequence ID" value="NZA03862.1"/>
    <property type="molecule type" value="Genomic_DNA"/>
</dbReference>
<name>A0A853J125_LACRH</name>
<proteinExistence type="predicted"/>
<organism evidence="1 2">
    <name type="scientific">Lacticaseibacillus rhamnosus</name>
    <name type="common">Lactobacillus rhamnosus</name>
    <dbReference type="NCBI Taxonomy" id="47715"/>
    <lineage>
        <taxon>Bacteria</taxon>
        <taxon>Bacillati</taxon>
        <taxon>Bacillota</taxon>
        <taxon>Bacilli</taxon>
        <taxon>Lactobacillales</taxon>
        <taxon>Lactobacillaceae</taxon>
        <taxon>Lacticaseibacillus</taxon>
    </lineage>
</organism>
<evidence type="ECO:0000313" key="1">
    <source>
        <dbReference type="EMBL" id="NZA03862.1"/>
    </source>
</evidence>
<gene>
    <name evidence="1" type="ORF">H0N82_01700</name>
</gene>
<sequence length="57" mass="6689">MTLLRKVIWVFVFVIYGVVLFWASFYSNSAYFLPVIAIPAIFSGIFWLIENVKKNKK</sequence>
<dbReference type="RefSeq" id="WP_005690278.1">
    <property type="nucleotide sequence ID" value="NZ_CABFNI010000003.1"/>
</dbReference>
<dbReference type="Proteomes" id="UP000552935">
    <property type="component" value="Unassembled WGS sequence"/>
</dbReference>
<comment type="caution">
    <text evidence="1">The sequence shown here is derived from an EMBL/GenBank/DDBJ whole genome shotgun (WGS) entry which is preliminary data.</text>
</comment>
<dbReference type="AlphaFoldDB" id="A0A853J125"/>
<protein>
    <submittedName>
        <fullName evidence="1">Uncharacterized protein</fullName>
    </submittedName>
</protein>
<accession>A0A853J125</accession>
<reference evidence="1 2" key="1">
    <citation type="submission" date="2020-07" db="EMBL/GenBank/DDBJ databases">
        <title>Organ Donor 1.</title>
        <authorList>
            <person name="Marsh A.J."/>
            <person name="Azcarate-Peril M.A."/>
        </authorList>
    </citation>
    <scope>NUCLEOTIDE SEQUENCE [LARGE SCALE GENOMIC DNA]</scope>
    <source>
        <strain evidence="1 2">AMC0712</strain>
    </source>
</reference>